<sequence>MLDPVSLGVVITGLVGAYKAYADYRAVVEKARLAQHEPPAKTEAVIQGEQVAQVITAEVATHGATKEQQTLQLFEGDPATFEGALQTVLAQLAARSEPFAARLQHLADEVKLDPPAAGMHGEVNVTDHATVHGPVVGVSTGDITWTGQGNADDPHAGKKA</sequence>
<proteinExistence type="predicted"/>
<keyword evidence="2" id="KW-1185">Reference proteome</keyword>
<dbReference type="RefSeq" id="WP_097654591.1">
    <property type="nucleotide sequence ID" value="NZ_LYXE01000156.1"/>
</dbReference>
<organism evidence="1 2">
    <name type="scientific">Candidatus Chloroploca asiatica</name>
    <dbReference type="NCBI Taxonomy" id="1506545"/>
    <lineage>
        <taxon>Bacteria</taxon>
        <taxon>Bacillati</taxon>
        <taxon>Chloroflexota</taxon>
        <taxon>Chloroflexia</taxon>
        <taxon>Chloroflexales</taxon>
        <taxon>Chloroflexineae</taxon>
        <taxon>Oscillochloridaceae</taxon>
        <taxon>Candidatus Chloroploca</taxon>
    </lineage>
</organism>
<dbReference type="EMBL" id="LYXE01000156">
    <property type="protein sequence ID" value="PDV97317.1"/>
    <property type="molecule type" value="Genomic_DNA"/>
</dbReference>
<dbReference type="Proteomes" id="UP000220922">
    <property type="component" value="Unassembled WGS sequence"/>
</dbReference>
<gene>
    <name evidence="1" type="ORF">A9Q02_19025</name>
</gene>
<evidence type="ECO:0000313" key="1">
    <source>
        <dbReference type="EMBL" id="PDV97317.1"/>
    </source>
</evidence>
<dbReference type="OrthoDB" id="9826801at2"/>
<comment type="caution">
    <text evidence="1">The sequence shown here is derived from an EMBL/GenBank/DDBJ whole genome shotgun (WGS) entry which is preliminary data.</text>
</comment>
<dbReference type="AlphaFoldDB" id="A0A2H3L2E3"/>
<reference evidence="1 2" key="1">
    <citation type="submission" date="2016-05" db="EMBL/GenBank/DDBJ databases">
        <authorList>
            <person name="Lavstsen T."/>
            <person name="Jespersen J.S."/>
        </authorList>
    </citation>
    <scope>NUCLEOTIDE SEQUENCE [LARGE SCALE GENOMIC DNA]</scope>
    <source>
        <strain evidence="1 2">B7-9</strain>
    </source>
</reference>
<evidence type="ECO:0000313" key="2">
    <source>
        <dbReference type="Proteomes" id="UP000220922"/>
    </source>
</evidence>
<name>A0A2H3L2E3_9CHLR</name>
<accession>A0A2H3L2E3</accession>
<protein>
    <submittedName>
        <fullName evidence="1">Uncharacterized protein</fullName>
    </submittedName>
</protein>